<organism evidence="1">
    <name type="scientific">Anguilla anguilla</name>
    <name type="common">European freshwater eel</name>
    <name type="synonym">Muraena anguilla</name>
    <dbReference type="NCBI Taxonomy" id="7936"/>
    <lineage>
        <taxon>Eukaryota</taxon>
        <taxon>Metazoa</taxon>
        <taxon>Chordata</taxon>
        <taxon>Craniata</taxon>
        <taxon>Vertebrata</taxon>
        <taxon>Euteleostomi</taxon>
        <taxon>Actinopterygii</taxon>
        <taxon>Neopterygii</taxon>
        <taxon>Teleostei</taxon>
        <taxon>Anguilliformes</taxon>
        <taxon>Anguillidae</taxon>
        <taxon>Anguilla</taxon>
    </lineage>
</organism>
<protein>
    <submittedName>
        <fullName evidence="1">Uncharacterized protein</fullName>
    </submittedName>
</protein>
<dbReference type="AlphaFoldDB" id="A0A0E9X9T3"/>
<reference evidence="1" key="2">
    <citation type="journal article" date="2015" name="Fish Shellfish Immunol.">
        <title>Early steps in the European eel (Anguilla anguilla)-Vibrio vulnificus interaction in the gills: Role of the RtxA13 toxin.</title>
        <authorList>
            <person name="Callol A."/>
            <person name="Pajuelo D."/>
            <person name="Ebbesson L."/>
            <person name="Teles M."/>
            <person name="MacKenzie S."/>
            <person name="Amaro C."/>
        </authorList>
    </citation>
    <scope>NUCLEOTIDE SEQUENCE</scope>
</reference>
<name>A0A0E9X9T3_ANGAN</name>
<accession>A0A0E9X9T3</accession>
<sequence>MKIHLSYRTLYVNEMDTPTPPTRGAFFQKCLVGGARVRQ</sequence>
<dbReference type="EMBL" id="GBXM01009356">
    <property type="protein sequence ID" value="JAH99221.1"/>
    <property type="molecule type" value="Transcribed_RNA"/>
</dbReference>
<evidence type="ECO:0000313" key="1">
    <source>
        <dbReference type="EMBL" id="JAH99221.1"/>
    </source>
</evidence>
<proteinExistence type="predicted"/>
<reference evidence="1" key="1">
    <citation type="submission" date="2014-11" db="EMBL/GenBank/DDBJ databases">
        <authorList>
            <person name="Amaro Gonzalez C."/>
        </authorList>
    </citation>
    <scope>NUCLEOTIDE SEQUENCE</scope>
</reference>